<dbReference type="Proteomes" id="UP001281761">
    <property type="component" value="Unassembled WGS sequence"/>
</dbReference>
<reference evidence="1 2" key="1">
    <citation type="journal article" date="2022" name="bioRxiv">
        <title>Genomics of Preaxostyla Flagellates Illuminates Evolutionary Transitions and the Path Towards Mitochondrial Loss.</title>
        <authorList>
            <person name="Novak L.V.F."/>
            <person name="Treitli S.C."/>
            <person name="Pyrih J."/>
            <person name="Halakuc P."/>
            <person name="Pipaliya S.V."/>
            <person name="Vacek V."/>
            <person name="Brzon O."/>
            <person name="Soukal P."/>
            <person name="Eme L."/>
            <person name="Dacks J.B."/>
            <person name="Karnkowska A."/>
            <person name="Elias M."/>
            <person name="Hampl V."/>
        </authorList>
    </citation>
    <scope>NUCLEOTIDE SEQUENCE [LARGE SCALE GENOMIC DNA]</scope>
    <source>
        <strain evidence="1">NAU3</strain>
        <tissue evidence="1">Gut</tissue>
    </source>
</reference>
<protein>
    <submittedName>
        <fullName evidence="1">Uncharacterized protein</fullName>
    </submittedName>
</protein>
<organism evidence="1 2">
    <name type="scientific">Blattamonas nauphoetae</name>
    <dbReference type="NCBI Taxonomy" id="2049346"/>
    <lineage>
        <taxon>Eukaryota</taxon>
        <taxon>Metamonada</taxon>
        <taxon>Preaxostyla</taxon>
        <taxon>Oxymonadida</taxon>
        <taxon>Blattamonas</taxon>
    </lineage>
</organism>
<name>A0ABQ9YCS5_9EUKA</name>
<dbReference type="EMBL" id="JARBJD010000016">
    <property type="protein sequence ID" value="KAK2961493.1"/>
    <property type="molecule type" value="Genomic_DNA"/>
</dbReference>
<proteinExistence type="predicted"/>
<accession>A0ABQ9YCS5</accession>
<comment type="caution">
    <text evidence="1">The sequence shown here is derived from an EMBL/GenBank/DDBJ whole genome shotgun (WGS) entry which is preliminary data.</text>
</comment>
<sequence>MRTNDHCVWSIPEQIRLWKERVSANCQVFWVNTKDGPGKEPLISTDMKKLIASVPAGCKHNAEDVSLWRFAHQTGARAISCEALTLRDIFPLKCDEDGRMGENF</sequence>
<evidence type="ECO:0000313" key="2">
    <source>
        <dbReference type="Proteomes" id="UP001281761"/>
    </source>
</evidence>
<evidence type="ECO:0000313" key="1">
    <source>
        <dbReference type="EMBL" id="KAK2961493.1"/>
    </source>
</evidence>
<keyword evidence="2" id="KW-1185">Reference proteome</keyword>
<gene>
    <name evidence="1" type="ORF">BLNAU_3615</name>
</gene>